<evidence type="ECO:0000313" key="2">
    <source>
        <dbReference type="EMBL" id="MFM0001904.1"/>
    </source>
</evidence>
<dbReference type="PANTHER" id="PTHR35525:SF3">
    <property type="entry name" value="BLL6575 PROTEIN"/>
    <property type="match status" value="1"/>
</dbReference>
<evidence type="ECO:0000313" key="3">
    <source>
        <dbReference type="Proteomes" id="UP001629230"/>
    </source>
</evidence>
<feature type="domain" description="Zinc finger CGNR" evidence="1">
    <location>
        <begin position="164"/>
        <end position="207"/>
    </location>
</feature>
<name>A0ABW9AP36_9BURK</name>
<sequence length="212" mass="23813">MTVQNEEARPRRASHVDEELAIRFVNTVAWRRADEQEERLPSAEALLRWFAEARLFDAGFLRALSLEWKGDPVLAENGYQTALSLRETIYRALQSAASDKAPAKTDLSLLSQLLNAGPPGMQLSVQRGRYLWNADGHANGVCVLLMPVVISALALLTGPHSHKVKQCQDDRGCGWLFVDESRAQNRRWCSMGDCGNRAKARRHYVRQRDADA</sequence>
<dbReference type="InterPro" id="IPR023286">
    <property type="entry name" value="ABATE_dom_sf"/>
</dbReference>
<dbReference type="PANTHER" id="PTHR35525">
    <property type="entry name" value="BLL6575 PROTEIN"/>
    <property type="match status" value="1"/>
</dbReference>
<evidence type="ECO:0000259" key="1">
    <source>
        <dbReference type="Pfam" id="PF11706"/>
    </source>
</evidence>
<dbReference type="Proteomes" id="UP001629230">
    <property type="component" value="Unassembled WGS sequence"/>
</dbReference>
<comment type="caution">
    <text evidence="2">The sequence shown here is derived from an EMBL/GenBank/DDBJ whole genome shotgun (WGS) entry which is preliminary data.</text>
</comment>
<proteinExistence type="predicted"/>
<dbReference type="EMBL" id="JAQQEZ010000007">
    <property type="protein sequence ID" value="MFM0001904.1"/>
    <property type="molecule type" value="Genomic_DNA"/>
</dbReference>
<organism evidence="2 3">
    <name type="scientific">Paraburkholderia dipogonis</name>
    <dbReference type="NCBI Taxonomy" id="1211383"/>
    <lineage>
        <taxon>Bacteria</taxon>
        <taxon>Pseudomonadati</taxon>
        <taxon>Pseudomonadota</taxon>
        <taxon>Betaproteobacteria</taxon>
        <taxon>Burkholderiales</taxon>
        <taxon>Burkholderiaceae</taxon>
        <taxon>Paraburkholderia</taxon>
    </lineage>
</organism>
<dbReference type="RefSeq" id="WP_408177343.1">
    <property type="nucleotide sequence ID" value="NZ_JAQQEZ010000007.1"/>
</dbReference>
<dbReference type="Pfam" id="PF07336">
    <property type="entry name" value="ABATE"/>
    <property type="match status" value="1"/>
</dbReference>
<dbReference type="InterPro" id="IPR010852">
    <property type="entry name" value="ABATE"/>
</dbReference>
<dbReference type="SUPFAM" id="SSF160904">
    <property type="entry name" value="Jann2411-like"/>
    <property type="match status" value="1"/>
</dbReference>
<gene>
    <name evidence="2" type="ORF">PQR57_12820</name>
</gene>
<dbReference type="Pfam" id="PF11706">
    <property type="entry name" value="zf-CGNR"/>
    <property type="match status" value="1"/>
</dbReference>
<reference evidence="2 3" key="1">
    <citation type="journal article" date="2024" name="Chem. Sci.">
        <title>Discovery of megapolipeptins by genome mining of a Burkholderiales bacteria collection.</title>
        <authorList>
            <person name="Paulo B.S."/>
            <person name="Recchia M.J.J."/>
            <person name="Lee S."/>
            <person name="Fergusson C.H."/>
            <person name="Romanowski S.B."/>
            <person name="Hernandez A."/>
            <person name="Krull N."/>
            <person name="Liu D.Y."/>
            <person name="Cavanagh H."/>
            <person name="Bos A."/>
            <person name="Gray C.A."/>
            <person name="Murphy B.T."/>
            <person name="Linington R.G."/>
            <person name="Eustaquio A.S."/>
        </authorList>
    </citation>
    <scope>NUCLEOTIDE SEQUENCE [LARGE SCALE GENOMIC DNA]</scope>
    <source>
        <strain evidence="2 3">RL17-350-BIC-A</strain>
    </source>
</reference>
<protein>
    <submittedName>
        <fullName evidence="2">CGNR zinc finger domain-containing protein</fullName>
    </submittedName>
</protein>
<dbReference type="InterPro" id="IPR021005">
    <property type="entry name" value="Znf_CGNR"/>
</dbReference>
<accession>A0ABW9AP36</accession>
<keyword evidence="3" id="KW-1185">Reference proteome</keyword>
<dbReference type="Gene3D" id="1.10.3300.10">
    <property type="entry name" value="Jann2411-like domain"/>
    <property type="match status" value="1"/>
</dbReference>